<keyword evidence="2" id="KW-0255">Endonuclease</keyword>
<organism evidence="2 3">
    <name type="scientific">Rapidithrix thailandica</name>
    <dbReference type="NCBI Taxonomy" id="413964"/>
    <lineage>
        <taxon>Bacteria</taxon>
        <taxon>Pseudomonadati</taxon>
        <taxon>Bacteroidota</taxon>
        <taxon>Cytophagia</taxon>
        <taxon>Cytophagales</taxon>
        <taxon>Flammeovirgaceae</taxon>
        <taxon>Rapidithrix</taxon>
    </lineage>
</organism>
<feature type="domain" description="HNH" evidence="1">
    <location>
        <begin position="77"/>
        <end position="119"/>
    </location>
</feature>
<accession>A0AAW9S3I3</accession>
<comment type="caution">
    <text evidence="2">The sequence shown here is derived from an EMBL/GenBank/DDBJ whole genome shotgun (WGS) entry which is preliminary data.</text>
</comment>
<dbReference type="InterPro" id="IPR002711">
    <property type="entry name" value="HNH"/>
</dbReference>
<dbReference type="Pfam" id="PF01844">
    <property type="entry name" value="HNH"/>
    <property type="match status" value="1"/>
</dbReference>
<evidence type="ECO:0000259" key="1">
    <source>
        <dbReference type="Pfam" id="PF01844"/>
    </source>
</evidence>
<gene>
    <name evidence="2" type="ORF">AAG747_03600</name>
</gene>
<keyword evidence="2" id="KW-0378">Hydrolase</keyword>
<dbReference type="GO" id="GO:0008270">
    <property type="term" value="F:zinc ion binding"/>
    <property type="evidence" value="ECO:0007669"/>
    <property type="project" value="InterPro"/>
</dbReference>
<dbReference type="AlphaFoldDB" id="A0AAW9S3I3"/>
<evidence type="ECO:0000313" key="2">
    <source>
        <dbReference type="EMBL" id="MEN7546975.1"/>
    </source>
</evidence>
<protein>
    <submittedName>
        <fullName evidence="2">HNH endonuclease</fullName>
    </submittedName>
</protein>
<dbReference type="GO" id="GO:0004519">
    <property type="term" value="F:endonuclease activity"/>
    <property type="evidence" value="ECO:0007669"/>
    <property type="project" value="UniProtKB-KW"/>
</dbReference>
<dbReference type="RefSeq" id="WP_346819763.1">
    <property type="nucleotide sequence ID" value="NZ_JBDKWZ010000002.1"/>
</dbReference>
<proteinExistence type="predicted"/>
<dbReference type="Proteomes" id="UP001403385">
    <property type="component" value="Unassembled WGS sequence"/>
</dbReference>
<name>A0AAW9S3I3_9BACT</name>
<dbReference type="GO" id="GO:0003676">
    <property type="term" value="F:nucleic acid binding"/>
    <property type="evidence" value="ECO:0007669"/>
    <property type="project" value="InterPro"/>
</dbReference>
<dbReference type="Gene3D" id="1.10.30.50">
    <property type="match status" value="1"/>
</dbReference>
<keyword evidence="2" id="KW-0540">Nuclease</keyword>
<keyword evidence="3" id="KW-1185">Reference proteome</keyword>
<sequence>MEKIIRENTNPKLQPILNNWLVWGDEWKNTTDGWTWKKVLQGNSSFDLKKNLKELLVALTNNHCAFCDYFPVENNAHLKEGLSIEHFFPKKKNGGFEIYAYQWENLFPICQKCNNAKSDNFSYLLLKPDEHHYEFDNYFIVDANGEIRPNPIKDNHSQNRAEETITLYDLNRGVLVEERRKKVEFLESLTTSHNIDTIFRIRPLDNEPYRFYIKRFINIDGILNDFDDLLSELID</sequence>
<dbReference type="EMBL" id="JBDKWZ010000002">
    <property type="protein sequence ID" value="MEN7546975.1"/>
    <property type="molecule type" value="Genomic_DNA"/>
</dbReference>
<evidence type="ECO:0000313" key="3">
    <source>
        <dbReference type="Proteomes" id="UP001403385"/>
    </source>
</evidence>
<reference evidence="2 3" key="1">
    <citation type="submission" date="2024-04" db="EMBL/GenBank/DDBJ databases">
        <title>Novel genus in family Flammeovirgaceae.</title>
        <authorList>
            <person name="Nguyen T.H."/>
            <person name="Vuong T.Q."/>
            <person name="Le H."/>
            <person name="Kim S.-G."/>
        </authorList>
    </citation>
    <scope>NUCLEOTIDE SEQUENCE [LARGE SCALE GENOMIC DNA]</scope>
    <source>
        <strain evidence="2 3">JCM 23209</strain>
    </source>
</reference>